<organism evidence="2 3">
    <name type="scientific">Sphingomonas swuensis</name>
    <dbReference type="NCBI Taxonomy" id="977800"/>
    <lineage>
        <taxon>Bacteria</taxon>
        <taxon>Pseudomonadati</taxon>
        <taxon>Pseudomonadota</taxon>
        <taxon>Alphaproteobacteria</taxon>
        <taxon>Sphingomonadales</taxon>
        <taxon>Sphingomonadaceae</taxon>
        <taxon>Sphingomonas</taxon>
    </lineage>
</organism>
<dbReference type="InterPro" id="IPR051531">
    <property type="entry name" value="N-acetyltransferase"/>
</dbReference>
<keyword evidence="3" id="KW-1185">Reference proteome</keyword>
<reference evidence="3" key="1">
    <citation type="journal article" date="2019" name="Int. J. Syst. Evol. Microbiol.">
        <title>The Global Catalogue of Microorganisms (GCM) 10K type strain sequencing project: providing services to taxonomists for standard genome sequencing and annotation.</title>
        <authorList>
            <consortium name="The Broad Institute Genomics Platform"/>
            <consortium name="The Broad Institute Genome Sequencing Center for Infectious Disease"/>
            <person name="Wu L."/>
            <person name="Ma J."/>
        </authorList>
    </citation>
    <scope>NUCLEOTIDE SEQUENCE [LARGE SCALE GENOMIC DNA]</scope>
    <source>
        <strain evidence="3">JCM 17563</strain>
    </source>
</reference>
<dbReference type="Gene3D" id="3.40.630.30">
    <property type="match status" value="1"/>
</dbReference>
<sequence length="193" mass="21945">MVRTIATTDRLTLREWSESDEPRFYAVMNNPDVMRWLGGVQTPEQWHAVVERLLGYQRDLGFTFWIVERRDDGELLGWCGLKRMNYAGAPNPGEMEIGWRYRADAWGQGIAKEAAIAALDLAFGRFAAPSVVAVTFEQNAPSWGLMERLGMSFEPALDFVDPRFADVGPTRQWRLLAEDWPEARARALAPRLA</sequence>
<accession>A0ABP7SNN2</accession>
<evidence type="ECO:0000313" key="2">
    <source>
        <dbReference type="EMBL" id="GAA4014192.1"/>
    </source>
</evidence>
<evidence type="ECO:0000259" key="1">
    <source>
        <dbReference type="PROSITE" id="PS51186"/>
    </source>
</evidence>
<dbReference type="InterPro" id="IPR000182">
    <property type="entry name" value="GNAT_dom"/>
</dbReference>
<dbReference type="RefSeq" id="WP_344706346.1">
    <property type="nucleotide sequence ID" value="NZ_BAABBQ010000001.1"/>
</dbReference>
<feature type="domain" description="N-acetyltransferase" evidence="1">
    <location>
        <begin position="11"/>
        <end position="178"/>
    </location>
</feature>
<dbReference type="InterPro" id="IPR016181">
    <property type="entry name" value="Acyl_CoA_acyltransferase"/>
</dbReference>
<name>A0ABP7SNN2_9SPHN</name>
<evidence type="ECO:0000313" key="3">
    <source>
        <dbReference type="Proteomes" id="UP001500235"/>
    </source>
</evidence>
<dbReference type="PROSITE" id="PS51186">
    <property type="entry name" value="GNAT"/>
    <property type="match status" value="1"/>
</dbReference>
<dbReference type="EMBL" id="BAABBQ010000001">
    <property type="protein sequence ID" value="GAA4014192.1"/>
    <property type="molecule type" value="Genomic_DNA"/>
</dbReference>
<dbReference type="SUPFAM" id="SSF55729">
    <property type="entry name" value="Acyl-CoA N-acyltransferases (Nat)"/>
    <property type="match status" value="1"/>
</dbReference>
<gene>
    <name evidence="2" type="ORF">GCM10022280_10730</name>
</gene>
<protein>
    <submittedName>
        <fullName evidence="2">GNAT family N-acetyltransferase</fullName>
    </submittedName>
</protein>
<dbReference type="PANTHER" id="PTHR43792">
    <property type="entry name" value="GNAT FAMILY, PUTATIVE (AFU_ORTHOLOGUE AFUA_3G00765)-RELATED-RELATED"/>
    <property type="match status" value="1"/>
</dbReference>
<comment type="caution">
    <text evidence="2">The sequence shown here is derived from an EMBL/GenBank/DDBJ whole genome shotgun (WGS) entry which is preliminary data.</text>
</comment>
<dbReference type="Proteomes" id="UP001500235">
    <property type="component" value="Unassembled WGS sequence"/>
</dbReference>
<proteinExistence type="predicted"/>
<dbReference type="PANTHER" id="PTHR43792:SF1">
    <property type="entry name" value="N-ACETYLTRANSFERASE DOMAIN-CONTAINING PROTEIN"/>
    <property type="match status" value="1"/>
</dbReference>
<dbReference type="Pfam" id="PF13302">
    <property type="entry name" value="Acetyltransf_3"/>
    <property type="match status" value="1"/>
</dbReference>